<dbReference type="AlphaFoldDB" id="A0A1W1HHX7"/>
<evidence type="ECO:0000313" key="3">
    <source>
        <dbReference type="Proteomes" id="UP000191931"/>
    </source>
</evidence>
<dbReference type="InterPro" id="IPR018631">
    <property type="entry name" value="AAA-ATPase-like_dom"/>
</dbReference>
<dbReference type="InterPro" id="IPR027417">
    <property type="entry name" value="P-loop_NTPase"/>
</dbReference>
<sequence>MSERKKFPIGTQDFETLKRNSEFYLDKTPQMHSLLEYGGRYNFLSRPRRFGKSLMLSALKNLFLGKKELFEGLYIYDKLDFQKFPVLHLSFAGFSEGKDLEEYIKNKGKVFIEDEVIKLRDFDYFDIGEILEETSQKAGQPVVVLVDEYDKPILVNLKNLKKAEEVRQYFQDFYAPVKDSDEYIQFFMLTGLTKLMKMNIFSVLNNLDDISFEEENSDIVGYTQTEIEANFSEEIKAIAKQQNKADQEIMQQIKAEYNGYNFGNESNKLYNPWDINSFVKKRKFGSYWSDTGIPSAISDYIKENAIDVQQVIDYERDNSLIVSEMDLRVHNLQRLRPEVLFFNAGYLTIRNKDEQNHYYLKFPNREAEQAMLKQRKL</sequence>
<reference evidence="2 3" key="1">
    <citation type="submission" date="2017-03" db="EMBL/GenBank/DDBJ databases">
        <authorList>
            <person name="Afonso C.L."/>
            <person name="Miller P.J."/>
            <person name="Scott M.A."/>
            <person name="Spackman E."/>
            <person name="Goraichik I."/>
            <person name="Dimitrov K.M."/>
            <person name="Suarez D.L."/>
            <person name="Swayne D.E."/>
        </authorList>
    </citation>
    <scope>NUCLEOTIDE SEQUENCE [LARGE SCALE GENOMIC DNA]</scope>
    <source>
        <strain evidence="2">PRJEB14757</strain>
    </source>
</reference>
<dbReference type="STRING" id="1246637.MTBBW1_540003"/>
<dbReference type="Pfam" id="PF09820">
    <property type="entry name" value="AAA-ATPase_like"/>
    <property type="match status" value="1"/>
</dbReference>
<proteinExistence type="predicted"/>
<feature type="domain" description="AAA-ATPase-like" evidence="1">
    <location>
        <begin position="8"/>
        <end position="201"/>
    </location>
</feature>
<gene>
    <name evidence="2" type="ORF">MTBBW1_540003</name>
</gene>
<dbReference type="EMBL" id="FWEV01000297">
    <property type="protein sequence ID" value="SLM32025.1"/>
    <property type="molecule type" value="Genomic_DNA"/>
</dbReference>
<dbReference type="Gene3D" id="3.40.50.300">
    <property type="entry name" value="P-loop containing nucleotide triphosphate hydrolases"/>
    <property type="match status" value="1"/>
</dbReference>
<organism evidence="2 3">
    <name type="scientific">Desulfamplus magnetovallimortis</name>
    <dbReference type="NCBI Taxonomy" id="1246637"/>
    <lineage>
        <taxon>Bacteria</taxon>
        <taxon>Pseudomonadati</taxon>
        <taxon>Thermodesulfobacteriota</taxon>
        <taxon>Desulfobacteria</taxon>
        <taxon>Desulfobacterales</taxon>
        <taxon>Desulfobacteraceae</taxon>
        <taxon>Desulfamplus</taxon>
    </lineage>
</organism>
<evidence type="ECO:0000313" key="2">
    <source>
        <dbReference type="EMBL" id="SLM32025.1"/>
    </source>
</evidence>
<dbReference type="RefSeq" id="WP_186441145.1">
    <property type="nucleotide sequence ID" value="NZ_LT828542.1"/>
</dbReference>
<dbReference type="PANTHER" id="PTHR34825:SF1">
    <property type="entry name" value="AAA-ATPASE-LIKE DOMAIN-CONTAINING PROTEIN"/>
    <property type="match status" value="1"/>
</dbReference>
<dbReference type="Proteomes" id="UP000191931">
    <property type="component" value="Unassembled WGS sequence"/>
</dbReference>
<evidence type="ECO:0000259" key="1">
    <source>
        <dbReference type="Pfam" id="PF09820"/>
    </source>
</evidence>
<dbReference type="SUPFAM" id="SSF52540">
    <property type="entry name" value="P-loop containing nucleoside triphosphate hydrolases"/>
    <property type="match status" value="1"/>
</dbReference>
<name>A0A1W1HHX7_9BACT</name>
<protein>
    <recommendedName>
        <fullName evidence="1">AAA-ATPase-like domain-containing protein</fullName>
    </recommendedName>
</protein>
<accession>A0A1W1HHX7</accession>
<keyword evidence="3" id="KW-1185">Reference proteome</keyword>
<dbReference type="PANTHER" id="PTHR34825">
    <property type="entry name" value="CONSERVED PROTEIN, WITH A WEAK D-GALACTARATE DEHYDRATASE/ALTRONATE HYDROLASE DOMAIN"/>
    <property type="match status" value="1"/>
</dbReference>